<dbReference type="InterPro" id="IPR036388">
    <property type="entry name" value="WH-like_DNA-bd_sf"/>
</dbReference>
<dbReference type="KEGG" id="csr:Cspa_c50370"/>
<evidence type="ECO:0000313" key="7">
    <source>
        <dbReference type="Proteomes" id="UP000011728"/>
    </source>
</evidence>
<keyword evidence="4" id="KW-0804">Transcription</keyword>
<proteinExistence type="inferred from homology"/>
<dbReference type="eggNOG" id="COG0583">
    <property type="taxonomic scope" value="Bacteria"/>
</dbReference>
<dbReference type="HOGENOM" id="CLU_039613_6_2_9"/>
<feature type="domain" description="HTH lysR-type" evidence="5">
    <location>
        <begin position="1"/>
        <end position="58"/>
    </location>
</feature>
<dbReference type="GO" id="GO:0005829">
    <property type="term" value="C:cytosol"/>
    <property type="evidence" value="ECO:0007669"/>
    <property type="project" value="TreeGrafter"/>
</dbReference>
<dbReference type="SUPFAM" id="SSF46785">
    <property type="entry name" value="Winged helix' DNA-binding domain"/>
    <property type="match status" value="1"/>
</dbReference>
<dbReference type="InterPro" id="IPR050950">
    <property type="entry name" value="HTH-type_LysR_regulators"/>
</dbReference>
<dbReference type="PROSITE" id="PS50931">
    <property type="entry name" value="HTH_LYSR"/>
    <property type="match status" value="1"/>
</dbReference>
<dbReference type="Gene3D" id="3.40.190.290">
    <property type="match status" value="1"/>
</dbReference>
<dbReference type="PATRIC" id="fig|931276.5.peg.5084"/>
<evidence type="ECO:0000256" key="3">
    <source>
        <dbReference type="ARBA" id="ARBA00023125"/>
    </source>
</evidence>
<evidence type="ECO:0000259" key="5">
    <source>
        <dbReference type="PROSITE" id="PS50931"/>
    </source>
</evidence>
<dbReference type="AlphaFoldDB" id="M1LZT5"/>
<organism evidence="6 7">
    <name type="scientific">Clostridium saccharoperbutylacetonicum N1-4(HMT)</name>
    <dbReference type="NCBI Taxonomy" id="931276"/>
    <lineage>
        <taxon>Bacteria</taxon>
        <taxon>Bacillati</taxon>
        <taxon>Bacillota</taxon>
        <taxon>Clostridia</taxon>
        <taxon>Eubacteriales</taxon>
        <taxon>Clostridiaceae</taxon>
        <taxon>Clostridium</taxon>
    </lineage>
</organism>
<dbReference type="CDD" id="cd05466">
    <property type="entry name" value="PBP2_LTTR_substrate"/>
    <property type="match status" value="1"/>
</dbReference>
<keyword evidence="2" id="KW-0805">Transcription regulation</keyword>
<keyword evidence="7" id="KW-1185">Reference proteome</keyword>
<dbReference type="SUPFAM" id="SSF53850">
    <property type="entry name" value="Periplasmic binding protein-like II"/>
    <property type="match status" value="1"/>
</dbReference>
<accession>M1LZT5</accession>
<dbReference type="PANTHER" id="PTHR30419">
    <property type="entry name" value="HTH-TYPE TRANSCRIPTIONAL REGULATOR YBHD"/>
    <property type="match status" value="1"/>
</dbReference>
<dbReference type="Pfam" id="PF03466">
    <property type="entry name" value="LysR_substrate"/>
    <property type="match status" value="1"/>
</dbReference>
<dbReference type="InterPro" id="IPR005119">
    <property type="entry name" value="LysR_subst-bd"/>
</dbReference>
<dbReference type="PANTHER" id="PTHR30419:SF8">
    <property type="entry name" value="NITROGEN ASSIMILATION TRANSCRIPTIONAL ACTIVATOR-RELATED"/>
    <property type="match status" value="1"/>
</dbReference>
<dbReference type="Proteomes" id="UP000011728">
    <property type="component" value="Chromosome"/>
</dbReference>
<evidence type="ECO:0000256" key="4">
    <source>
        <dbReference type="ARBA" id="ARBA00023163"/>
    </source>
</evidence>
<sequence>MTTQQLKYVLTLAETKSFSMAAKRLYITQPALSLYIMNLEVQLGVNLFDRSSSPIKLTSVGEEYIKTAQKILDLEAELNNKISDILQLKQGLLSVGVTPIRGSYLIADALALYNQKYPGIKINMIEYEMSKLQDSVLDGSIDFFIGNAPIQNNLLTTTTIGTEHLFLAVPKNNPNNKFLEQYQVPLQEIINNKYTARTPVDFSIFSNDPFIVLQPSQRIHTLMLDLCNNSGFEPNVVLQTNKLETAYSVAQKGLGSTIVSDTLIRHAALKEHPIYYALPEKSSVRNIIVVYRKNRYISHMAEEFISILKKNLV</sequence>
<name>M1LZT5_9CLOT</name>
<dbReference type="GO" id="GO:0003677">
    <property type="term" value="F:DNA binding"/>
    <property type="evidence" value="ECO:0007669"/>
    <property type="project" value="UniProtKB-KW"/>
</dbReference>
<protein>
    <submittedName>
        <fullName evidence="6">Transcriptional regulator, LysR family</fullName>
    </submittedName>
</protein>
<evidence type="ECO:0000313" key="6">
    <source>
        <dbReference type="EMBL" id="AGF58790.1"/>
    </source>
</evidence>
<keyword evidence="3" id="KW-0238">DNA-binding</keyword>
<dbReference type="InterPro" id="IPR000847">
    <property type="entry name" value="LysR_HTH_N"/>
</dbReference>
<dbReference type="GO" id="GO:0003700">
    <property type="term" value="F:DNA-binding transcription factor activity"/>
    <property type="evidence" value="ECO:0007669"/>
    <property type="project" value="InterPro"/>
</dbReference>
<dbReference type="Pfam" id="PF00126">
    <property type="entry name" value="HTH_1"/>
    <property type="match status" value="1"/>
</dbReference>
<evidence type="ECO:0000256" key="2">
    <source>
        <dbReference type="ARBA" id="ARBA00023015"/>
    </source>
</evidence>
<gene>
    <name evidence="6" type="ORF">Cspa_c50370</name>
</gene>
<reference evidence="6 7" key="1">
    <citation type="submission" date="2013-02" db="EMBL/GenBank/DDBJ databases">
        <title>Genome sequence of Clostridium saccharoperbutylacetonicum N1-4(HMT).</title>
        <authorList>
            <person name="Poehlein A."/>
            <person name="Daniel R."/>
        </authorList>
    </citation>
    <scope>NUCLEOTIDE SEQUENCE [LARGE SCALE GENOMIC DNA]</scope>
    <source>
        <strain evidence="7">N1-4(HMT)</strain>
    </source>
</reference>
<evidence type="ECO:0000256" key="1">
    <source>
        <dbReference type="ARBA" id="ARBA00009437"/>
    </source>
</evidence>
<dbReference type="PRINTS" id="PR00039">
    <property type="entry name" value="HTHLYSR"/>
</dbReference>
<dbReference type="EMBL" id="CP004121">
    <property type="protein sequence ID" value="AGF58790.1"/>
    <property type="molecule type" value="Genomic_DNA"/>
</dbReference>
<dbReference type="FunFam" id="1.10.10.10:FF:000001">
    <property type="entry name" value="LysR family transcriptional regulator"/>
    <property type="match status" value="1"/>
</dbReference>
<dbReference type="OrthoDB" id="9803735at2"/>
<dbReference type="Gene3D" id="1.10.10.10">
    <property type="entry name" value="Winged helix-like DNA-binding domain superfamily/Winged helix DNA-binding domain"/>
    <property type="match status" value="1"/>
</dbReference>
<dbReference type="RefSeq" id="WP_015395098.1">
    <property type="nucleotide sequence ID" value="NC_020291.1"/>
</dbReference>
<comment type="similarity">
    <text evidence="1">Belongs to the LysR transcriptional regulatory family.</text>
</comment>
<dbReference type="InterPro" id="IPR036390">
    <property type="entry name" value="WH_DNA-bd_sf"/>
</dbReference>